<dbReference type="Pfam" id="PF04082">
    <property type="entry name" value="Fungal_trans"/>
    <property type="match status" value="1"/>
</dbReference>
<dbReference type="InterPro" id="IPR050987">
    <property type="entry name" value="AtrR-like"/>
</dbReference>
<feature type="domain" description="Xylanolytic transcriptional activator regulatory" evidence="6">
    <location>
        <begin position="9"/>
        <end position="77"/>
    </location>
</feature>
<dbReference type="HOGENOM" id="CLU_016058_3_2_1"/>
<evidence type="ECO:0000259" key="6">
    <source>
        <dbReference type="SMART" id="SM00906"/>
    </source>
</evidence>
<keyword evidence="4" id="KW-0804">Transcription</keyword>
<keyword evidence="8" id="KW-1185">Reference proteome</keyword>
<dbReference type="GO" id="GO:0008270">
    <property type="term" value="F:zinc ion binding"/>
    <property type="evidence" value="ECO:0007669"/>
    <property type="project" value="InterPro"/>
</dbReference>
<dbReference type="GO" id="GO:0005634">
    <property type="term" value="C:nucleus"/>
    <property type="evidence" value="ECO:0007669"/>
    <property type="project" value="UniProtKB-SubCell"/>
</dbReference>
<dbReference type="RefSeq" id="XP_013260905.1">
    <property type="nucleotide sequence ID" value="XM_013405451.1"/>
</dbReference>
<accession>A0A072PS48</accession>
<evidence type="ECO:0000313" key="8">
    <source>
        <dbReference type="Proteomes" id="UP000027920"/>
    </source>
</evidence>
<dbReference type="GO" id="GO:0006351">
    <property type="term" value="P:DNA-templated transcription"/>
    <property type="evidence" value="ECO:0007669"/>
    <property type="project" value="InterPro"/>
</dbReference>
<dbReference type="STRING" id="1182545.A0A072PS48"/>
<protein>
    <recommendedName>
        <fullName evidence="6">Xylanolytic transcriptional activator regulatory domain-containing protein</fullName>
    </recommendedName>
</protein>
<dbReference type="EMBL" id="AMGV01000004">
    <property type="protein sequence ID" value="KEF58315.1"/>
    <property type="molecule type" value="Genomic_DNA"/>
</dbReference>
<reference evidence="7 8" key="1">
    <citation type="submission" date="2013-03" db="EMBL/GenBank/DDBJ databases">
        <title>The Genome Sequence of Exophiala aquamarina CBS 119918.</title>
        <authorList>
            <consortium name="The Broad Institute Genomics Platform"/>
            <person name="Cuomo C."/>
            <person name="de Hoog S."/>
            <person name="Gorbushina A."/>
            <person name="Walker B."/>
            <person name="Young S.K."/>
            <person name="Zeng Q."/>
            <person name="Gargeya S."/>
            <person name="Fitzgerald M."/>
            <person name="Haas B."/>
            <person name="Abouelleil A."/>
            <person name="Allen A.W."/>
            <person name="Alvarado L."/>
            <person name="Arachchi H.M."/>
            <person name="Berlin A.M."/>
            <person name="Chapman S.B."/>
            <person name="Gainer-Dewar J."/>
            <person name="Goldberg J."/>
            <person name="Griggs A."/>
            <person name="Gujja S."/>
            <person name="Hansen M."/>
            <person name="Howarth C."/>
            <person name="Imamovic A."/>
            <person name="Ireland A."/>
            <person name="Larimer J."/>
            <person name="McCowan C."/>
            <person name="Murphy C."/>
            <person name="Pearson M."/>
            <person name="Poon T.W."/>
            <person name="Priest M."/>
            <person name="Roberts A."/>
            <person name="Saif S."/>
            <person name="Shea T."/>
            <person name="Sisk P."/>
            <person name="Sykes S."/>
            <person name="Wortman J."/>
            <person name="Nusbaum C."/>
            <person name="Birren B."/>
        </authorList>
    </citation>
    <scope>NUCLEOTIDE SEQUENCE [LARGE SCALE GENOMIC DNA]</scope>
    <source>
        <strain evidence="7 8">CBS 119918</strain>
    </source>
</reference>
<dbReference type="VEuPathDB" id="FungiDB:A1O9_06241"/>
<dbReference type="PANTHER" id="PTHR46910">
    <property type="entry name" value="TRANSCRIPTION FACTOR PDR1"/>
    <property type="match status" value="1"/>
</dbReference>
<name>A0A072PS48_9EURO</name>
<organism evidence="7 8">
    <name type="scientific">Exophiala aquamarina CBS 119918</name>
    <dbReference type="NCBI Taxonomy" id="1182545"/>
    <lineage>
        <taxon>Eukaryota</taxon>
        <taxon>Fungi</taxon>
        <taxon>Dikarya</taxon>
        <taxon>Ascomycota</taxon>
        <taxon>Pezizomycotina</taxon>
        <taxon>Eurotiomycetes</taxon>
        <taxon>Chaetothyriomycetidae</taxon>
        <taxon>Chaetothyriales</taxon>
        <taxon>Herpotrichiellaceae</taxon>
        <taxon>Exophiala</taxon>
    </lineage>
</organism>
<keyword evidence="3" id="KW-0238">DNA-binding</keyword>
<evidence type="ECO:0000256" key="3">
    <source>
        <dbReference type="ARBA" id="ARBA00023125"/>
    </source>
</evidence>
<dbReference type="SMART" id="SM00906">
    <property type="entry name" value="Fungal_trans"/>
    <property type="match status" value="1"/>
</dbReference>
<evidence type="ECO:0000256" key="1">
    <source>
        <dbReference type="ARBA" id="ARBA00004123"/>
    </source>
</evidence>
<evidence type="ECO:0000256" key="4">
    <source>
        <dbReference type="ARBA" id="ARBA00023163"/>
    </source>
</evidence>
<dbReference type="GeneID" id="25281158"/>
<dbReference type="CDD" id="cd12148">
    <property type="entry name" value="fungal_TF_MHR"/>
    <property type="match status" value="1"/>
</dbReference>
<keyword evidence="5" id="KW-0539">Nucleus</keyword>
<sequence>MTHCGGQVAETLLSEAARMSQFVRLNRGSAALTDGAHQRTFWVIYSLEKLSCFCQGRTSAIPDEDIGCHIPHVPEAIFGDFNWFLSSVRFGRLISKALTALFSVSATMKPRDEYQQDLQAISSQLETWRQSIPPLFRPGGRFARAHFSSPTAVIAALRTHFTYHNFVMVLCRLGLQIGVSDAGTSPFNPLETFMSSARRVIELTGHLEVEPYAPSVMLTVFPLSAFFSLFHLIIDNPQHFETRDNLTFLDVAAGYFRRLEYTMKQEFPFSIFPKLAAVAQEFVLKLPRRSGPTSSATEVETLSLPDGHPVPEAGLELQSTSELGISNPHVLPIQDQSDFGDPLYAMNANAAFDQLPLAIDGAAYHVDGTQFSPEDGMGFFGNLLDQTYNSLYGVDVSWQ</sequence>
<evidence type="ECO:0000313" key="7">
    <source>
        <dbReference type="EMBL" id="KEF58315.1"/>
    </source>
</evidence>
<dbReference type="Proteomes" id="UP000027920">
    <property type="component" value="Unassembled WGS sequence"/>
</dbReference>
<dbReference type="GO" id="GO:0003677">
    <property type="term" value="F:DNA binding"/>
    <property type="evidence" value="ECO:0007669"/>
    <property type="project" value="UniProtKB-KW"/>
</dbReference>
<evidence type="ECO:0000256" key="2">
    <source>
        <dbReference type="ARBA" id="ARBA00023015"/>
    </source>
</evidence>
<proteinExistence type="predicted"/>
<keyword evidence="2" id="KW-0805">Transcription regulation</keyword>
<comment type="caution">
    <text evidence="7">The sequence shown here is derived from an EMBL/GenBank/DDBJ whole genome shotgun (WGS) entry which is preliminary data.</text>
</comment>
<dbReference type="OrthoDB" id="39175at2759"/>
<dbReference type="InterPro" id="IPR007219">
    <property type="entry name" value="XnlR_reg_dom"/>
</dbReference>
<evidence type="ECO:0000256" key="5">
    <source>
        <dbReference type="ARBA" id="ARBA00023242"/>
    </source>
</evidence>
<dbReference type="PANTHER" id="PTHR46910:SF37">
    <property type="entry name" value="ZN(II)2CYS6 TRANSCRIPTION FACTOR (EUROFUNG)"/>
    <property type="match status" value="1"/>
</dbReference>
<comment type="subcellular location">
    <subcellularLocation>
        <location evidence="1">Nucleus</location>
    </subcellularLocation>
</comment>
<dbReference type="AlphaFoldDB" id="A0A072PS48"/>
<gene>
    <name evidence="7" type="ORF">A1O9_06241</name>
</gene>
<dbReference type="GO" id="GO:0003700">
    <property type="term" value="F:DNA-binding transcription factor activity"/>
    <property type="evidence" value="ECO:0007669"/>
    <property type="project" value="InterPro"/>
</dbReference>